<dbReference type="Pfam" id="PF00583">
    <property type="entry name" value="Acetyltransf_1"/>
    <property type="match status" value="1"/>
</dbReference>
<evidence type="ECO:0000256" key="2">
    <source>
        <dbReference type="ARBA" id="ARBA00023315"/>
    </source>
</evidence>
<evidence type="ECO:0000256" key="1">
    <source>
        <dbReference type="ARBA" id="ARBA00022679"/>
    </source>
</evidence>
<name>A0ABT5YT35_9ACTN</name>
<reference evidence="4 5" key="1">
    <citation type="submission" date="2023-03" db="EMBL/GenBank/DDBJ databases">
        <title>Draft genome sequence of type strain Streptomyces ferralitis JCM 14344.</title>
        <authorList>
            <person name="Klaysubun C."/>
            <person name="Duangmal K."/>
        </authorList>
    </citation>
    <scope>NUCLEOTIDE SEQUENCE [LARGE SCALE GENOMIC DNA]</scope>
    <source>
        <strain evidence="4 5">JCM 14344</strain>
    </source>
</reference>
<feature type="domain" description="N-acetyltransferase" evidence="3">
    <location>
        <begin position="176"/>
        <end position="336"/>
    </location>
</feature>
<evidence type="ECO:0000313" key="5">
    <source>
        <dbReference type="Proteomes" id="UP001220022"/>
    </source>
</evidence>
<keyword evidence="1" id="KW-0808">Transferase</keyword>
<comment type="caution">
    <text evidence="4">The sequence shown here is derived from an EMBL/GenBank/DDBJ whole genome shotgun (WGS) entry which is preliminary data.</text>
</comment>
<dbReference type="EMBL" id="JARHTQ010000002">
    <property type="protein sequence ID" value="MDF2254767.1"/>
    <property type="molecule type" value="Genomic_DNA"/>
</dbReference>
<dbReference type="PANTHER" id="PTHR43877:SF1">
    <property type="entry name" value="ACETYLTRANSFERASE"/>
    <property type="match status" value="1"/>
</dbReference>
<evidence type="ECO:0000259" key="3">
    <source>
        <dbReference type="PROSITE" id="PS51186"/>
    </source>
</evidence>
<protein>
    <submittedName>
        <fullName evidence="4">GNAT family N-acetyltransferase</fullName>
    </submittedName>
</protein>
<sequence length="336" mass="36295">MTFAIAPMTAEHVPESAALLDRWYARARRPRALPAGGQAESPYTYEELVAKLLAGPGTEAVAARGSRGRLSGYLVVSPDEPGSGDRLDEHSHPRSALVAHGGHALHPGREPEVLREMYAAVAERFVARGRLVHHVDLPADDSVAMAWFRLGFGLERIRGLMPVKASGRQPRGVDGLAIRRASPADLGPVGRMAAESAGYRQHAAIFQPQPQEVLQQLRTRYTEALADPHSAAWLAVRRGEEAGMVVLTPVPPGPFTPESAVELVEAYVEPNARGEGVSRVLLATALAWAYDRGYRHITANWPTGSPLAAGHWPALGFTPVSYRLCRVIDSRLSQGT</sequence>
<dbReference type="Gene3D" id="3.40.630.30">
    <property type="match status" value="1"/>
</dbReference>
<dbReference type="InterPro" id="IPR000182">
    <property type="entry name" value="GNAT_dom"/>
</dbReference>
<dbReference type="PROSITE" id="PS51186">
    <property type="entry name" value="GNAT"/>
    <property type="match status" value="1"/>
</dbReference>
<dbReference type="PANTHER" id="PTHR43877">
    <property type="entry name" value="AMINOALKYLPHOSPHONATE N-ACETYLTRANSFERASE-RELATED-RELATED"/>
    <property type="match status" value="1"/>
</dbReference>
<keyword evidence="2" id="KW-0012">Acyltransferase</keyword>
<dbReference type="SUPFAM" id="SSF55729">
    <property type="entry name" value="Acyl-CoA N-acyltransferases (Nat)"/>
    <property type="match status" value="1"/>
</dbReference>
<accession>A0ABT5YT35</accession>
<dbReference type="RefSeq" id="WP_275807825.1">
    <property type="nucleotide sequence ID" value="NZ_BAAANM010000008.1"/>
</dbReference>
<dbReference type="CDD" id="cd04301">
    <property type="entry name" value="NAT_SF"/>
    <property type="match status" value="1"/>
</dbReference>
<organism evidence="4 5">
    <name type="scientific">Streptantibioticus ferralitis</name>
    <dbReference type="NCBI Taxonomy" id="236510"/>
    <lineage>
        <taxon>Bacteria</taxon>
        <taxon>Bacillati</taxon>
        <taxon>Actinomycetota</taxon>
        <taxon>Actinomycetes</taxon>
        <taxon>Kitasatosporales</taxon>
        <taxon>Streptomycetaceae</taxon>
        <taxon>Streptantibioticus</taxon>
    </lineage>
</organism>
<dbReference type="InterPro" id="IPR050832">
    <property type="entry name" value="Bact_Acetyltransf"/>
</dbReference>
<evidence type="ECO:0000313" key="4">
    <source>
        <dbReference type="EMBL" id="MDF2254767.1"/>
    </source>
</evidence>
<gene>
    <name evidence="4" type="ORF">P2L57_03160</name>
</gene>
<proteinExistence type="predicted"/>
<dbReference type="Proteomes" id="UP001220022">
    <property type="component" value="Unassembled WGS sequence"/>
</dbReference>
<dbReference type="InterPro" id="IPR016181">
    <property type="entry name" value="Acyl_CoA_acyltransferase"/>
</dbReference>
<keyword evidence="5" id="KW-1185">Reference proteome</keyword>